<keyword evidence="9" id="KW-1185">Reference proteome</keyword>
<dbReference type="AlphaFoldDB" id="A0A2A9P2G6"/>
<dbReference type="InterPro" id="IPR002401">
    <property type="entry name" value="Cyt_P450_E_grp-I"/>
</dbReference>
<evidence type="ECO:0000256" key="1">
    <source>
        <dbReference type="ARBA" id="ARBA00001971"/>
    </source>
</evidence>
<dbReference type="InterPro" id="IPR050121">
    <property type="entry name" value="Cytochrome_P450_monoxygenase"/>
</dbReference>
<protein>
    <recommendedName>
        <fullName evidence="10">Cytochrome P450</fullName>
    </recommendedName>
</protein>
<dbReference type="GO" id="GO:0004497">
    <property type="term" value="F:monooxygenase activity"/>
    <property type="evidence" value="ECO:0007669"/>
    <property type="project" value="UniProtKB-KW"/>
</dbReference>
<dbReference type="STRING" id="268505.A0A2A9P2G6"/>
<dbReference type="InterPro" id="IPR036396">
    <property type="entry name" value="Cyt_P450_sf"/>
</dbReference>
<dbReference type="EMBL" id="LAZP02001157">
    <property type="protein sequence ID" value="PFH55147.1"/>
    <property type="molecule type" value="Genomic_DNA"/>
</dbReference>
<comment type="caution">
    <text evidence="8">The sequence shown here is derived from an EMBL/GenBank/DDBJ whole genome shotgun (WGS) entry which is preliminary data.</text>
</comment>
<dbReference type="GO" id="GO:0005506">
    <property type="term" value="F:iron ion binding"/>
    <property type="evidence" value="ECO:0007669"/>
    <property type="project" value="InterPro"/>
</dbReference>
<comment type="cofactor">
    <cofactor evidence="1 6">
        <name>heme</name>
        <dbReference type="ChEBI" id="CHEBI:30413"/>
    </cofactor>
</comment>
<proteinExistence type="inferred from homology"/>
<dbReference type="Gene3D" id="1.10.630.10">
    <property type="entry name" value="Cytochrome P450"/>
    <property type="match status" value="1"/>
</dbReference>
<sequence>MPERWLPVSHPLYDDRFANDRRAVFKPFSHGPRDCIGKNLAYSEMRLIISKLLYRFDFSLPPGQDDWHESQNVVTLWTKGPLYIRLRRRHAGGLS</sequence>
<organism evidence="8 9">
    <name type="scientific">Ophiocordyceps unilateralis</name>
    <name type="common">Zombie-ant fungus</name>
    <name type="synonym">Torrubia unilateralis</name>
    <dbReference type="NCBI Taxonomy" id="268505"/>
    <lineage>
        <taxon>Eukaryota</taxon>
        <taxon>Fungi</taxon>
        <taxon>Dikarya</taxon>
        <taxon>Ascomycota</taxon>
        <taxon>Pezizomycotina</taxon>
        <taxon>Sordariomycetes</taxon>
        <taxon>Hypocreomycetidae</taxon>
        <taxon>Hypocreales</taxon>
        <taxon>Ophiocordycipitaceae</taxon>
        <taxon>Ophiocordyceps</taxon>
    </lineage>
</organism>
<accession>A0A2A9P2G6</accession>
<dbReference type="Pfam" id="PF00067">
    <property type="entry name" value="p450"/>
    <property type="match status" value="1"/>
</dbReference>
<dbReference type="Proteomes" id="UP000037136">
    <property type="component" value="Unassembled WGS sequence"/>
</dbReference>
<gene>
    <name evidence="8" type="ORF">XA68_10589</name>
</gene>
<dbReference type="GO" id="GO:0020037">
    <property type="term" value="F:heme binding"/>
    <property type="evidence" value="ECO:0007669"/>
    <property type="project" value="InterPro"/>
</dbReference>
<dbReference type="InterPro" id="IPR017972">
    <property type="entry name" value="Cyt_P450_CS"/>
</dbReference>
<dbReference type="PROSITE" id="PS00086">
    <property type="entry name" value="CYTOCHROME_P450"/>
    <property type="match status" value="1"/>
</dbReference>
<reference evidence="8 9" key="2">
    <citation type="journal article" date="2017" name="Sci. Rep.">
        <title>Ant-infecting Ophiocordyceps genomes reveal a high diversity of potential behavioral manipulation genes and a possible major role for enterotoxins.</title>
        <authorList>
            <person name="de Bekker C."/>
            <person name="Ohm R.A."/>
            <person name="Evans H.C."/>
            <person name="Brachmann A."/>
            <person name="Hughes D.P."/>
        </authorList>
    </citation>
    <scope>NUCLEOTIDE SEQUENCE [LARGE SCALE GENOMIC DNA]</scope>
    <source>
        <strain evidence="8 9">SC16a</strain>
    </source>
</reference>
<dbReference type="GO" id="GO:0016705">
    <property type="term" value="F:oxidoreductase activity, acting on paired donors, with incorporation or reduction of molecular oxygen"/>
    <property type="evidence" value="ECO:0007669"/>
    <property type="project" value="InterPro"/>
</dbReference>
<keyword evidence="7" id="KW-0560">Oxidoreductase</keyword>
<keyword evidence="5 6" id="KW-0408">Iron</keyword>
<keyword evidence="4 6" id="KW-0479">Metal-binding</keyword>
<dbReference type="PRINTS" id="PR00463">
    <property type="entry name" value="EP450I"/>
</dbReference>
<keyword evidence="7" id="KW-0503">Monooxygenase</keyword>
<dbReference type="SUPFAM" id="SSF48264">
    <property type="entry name" value="Cytochrome P450"/>
    <property type="match status" value="1"/>
</dbReference>
<evidence type="ECO:0000256" key="6">
    <source>
        <dbReference type="PIRSR" id="PIRSR602401-1"/>
    </source>
</evidence>
<feature type="binding site" description="axial binding residue" evidence="6">
    <location>
        <position position="35"/>
    </location>
    <ligand>
        <name>heme</name>
        <dbReference type="ChEBI" id="CHEBI:30413"/>
    </ligand>
    <ligandPart>
        <name>Fe</name>
        <dbReference type="ChEBI" id="CHEBI:18248"/>
    </ligandPart>
</feature>
<evidence type="ECO:0000313" key="9">
    <source>
        <dbReference type="Proteomes" id="UP000037136"/>
    </source>
</evidence>
<reference evidence="8 9" key="1">
    <citation type="journal article" date="2015" name="BMC Genomics">
        <title>Gene expression during zombie ant biting behavior reflects the complexity underlying fungal parasitic behavioral manipulation.</title>
        <authorList>
            <person name="de Bekker C."/>
            <person name="Ohm R.A."/>
            <person name="Loreto R.G."/>
            <person name="Sebastian A."/>
            <person name="Albert I."/>
            <person name="Merrow M."/>
            <person name="Brachmann A."/>
            <person name="Hughes D.P."/>
        </authorList>
    </citation>
    <scope>NUCLEOTIDE SEQUENCE [LARGE SCALE GENOMIC DNA]</scope>
    <source>
        <strain evidence="8 9">SC16a</strain>
    </source>
</reference>
<dbReference type="PANTHER" id="PTHR24305">
    <property type="entry name" value="CYTOCHROME P450"/>
    <property type="match status" value="1"/>
</dbReference>
<evidence type="ECO:0000256" key="2">
    <source>
        <dbReference type="ARBA" id="ARBA00010617"/>
    </source>
</evidence>
<dbReference type="InterPro" id="IPR001128">
    <property type="entry name" value="Cyt_P450"/>
</dbReference>
<evidence type="ECO:0000313" key="8">
    <source>
        <dbReference type="EMBL" id="PFH55147.1"/>
    </source>
</evidence>
<dbReference type="OrthoDB" id="4916200at2759"/>
<comment type="similarity">
    <text evidence="2 7">Belongs to the cytochrome P450 family.</text>
</comment>
<evidence type="ECO:0000256" key="5">
    <source>
        <dbReference type="ARBA" id="ARBA00023004"/>
    </source>
</evidence>
<evidence type="ECO:0000256" key="4">
    <source>
        <dbReference type="ARBA" id="ARBA00022723"/>
    </source>
</evidence>
<dbReference type="PANTHER" id="PTHR24305:SF166">
    <property type="entry name" value="CYTOCHROME P450 12A4, MITOCHONDRIAL-RELATED"/>
    <property type="match status" value="1"/>
</dbReference>
<keyword evidence="3 6" id="KW-0349">Heme</keyword>
<evidence type="ECO:0000256" key="3">
    <source>
        <dbReference type="ARBA" id="ARBA00022617"/>
    </source>
</evidence>
<evidence type="ECO:0000256" key="7">
    <source>
        <dbReference type="RuleBase" id="RU000461"/>
    </source>
</evidence>
<evidence type="ECO:0008006" key="10">
    <source>
        <dbReference type="Google" id="ProtNLM"/>
    </source>
</evidence>
<name>A0A2A9P2G6_OPHUN</name>